<evidence type="ECO:0000313" key="8">
    <source>
        <dbReference type="Proteomes" id="UP000749559"/>
    </source>
</evidence>
<name>A0A8S4Q342_OWEFU</name>
<keyword evidence="3 6" id="KW-1133">Transmembrane helix</keyword>
<dbReference type="Proteomes" id="UP000749559">
    <property type="component" value="Unassembled WGS sequence"/>
</dbReference>
<dbReference type="EMBL" id="CAIIXF020000012">
    <property type="protein sequence ID" value="CAH1801212.1"/>
    <property type="molecule type" value="Genomic_DNA"/>
</dbReference>
<evidence type="ECO:0000256" key="3">
    <source>
        <dbReference type="ARBA" id="ARBA00022989"/>
    </source>
</evidence>
<evidence type="ECO:0000256" key="6">
    <source>
        <dbReference type="SAM" id="Phobius"/>
    </source>
</evidence>
<feature type="compositionally biased region" description="Basic and acidic residues" evidence="5">
    <location>
        <begin position="527"/>
        <end position="536"/>
    </location>
</feature>
<reference evidence="7" key="1">
    <citation type="submission" date="2022-03" db="EMBL/GenBank/DDBJ databases">
        <authorList>
            <person name="Martin C."/>
        </authorList>
    </citation>
    <scope>NUCLEOTIDE SEQUENCE</scope>
</reference>
<dbReference type="GO" id="GO:0022857">
    <property type="term" value="F:transmembrane transporter activity"/>
    <property type="evidence" value="ECO:0007669"/>
    <property type="project" value="InterPro"/>
</dbReference>
<keyword evidence="2 6" id="KW-0812">Transmembrane</keyword>
<keyword evidence="8" id="KW-1185">Reference proteome</keyword>
<feature type="transmembrane region" description="Helical" evidence="6">
    <location>
        <begin position="341"/>
        <end position="363"/>
    </location>
</feature>
<feature type="transmembrane region" description="Helical" evidence="6">
    <location>
        <begin position="393"/>
        <end position="413"/>
    </location>
</feature>
<comment type="subcellular location">
    <subcellularLocation>
        <location evidence="1">Membrane</location>
        <topology evidence="1">Multi-pass membrane protein</topology>
    </subcellularLocation>
</comment>
<dbReference type="PANTHER" id="PTHR24064">
    <property type="entry name" value="SOLUTE CARRIER FAMILY 22 MEMBER"/>
    <property type="match status" value="1"/>
</dbReference>
<feature type="transmembrane region" description="Helical" evidence="6">
    <location>
        <begin position="482"/>
        <end position="502"/>
    </location>
</feature>
<feature type="transmembrane region" description="Helical" evidence="6">
    <location>
        <begin position="257"/>
        <end position="276"/>
    </location>
</feature>
<organism evidence="7 8">
    <name type="scientific">Owenia fusiformis</name>
    <name type="common">Polychaete worm</name>
    <dbReference type="NCBI Taxonomy" id="6347"/>
    <lineage>
        <taxon>Eukaryota</taxon>
        <taxon>Metazoa</taxon>
        <taxon>Spiralia</taxon>
        <taxon>Lophotrochozoa</taxon>
        <taxon>Annelida</taxon>
        <taxon>Polychaeta</taxon>
        <taxon>Sedentaria</taxon>
        <taxon>Canalipalpata</taxon>
        <taxon>Sabellida</taxon>
        <taxon>Oweniida</taxon>
        <taxon>Oweniidae</taxon>
        <taxon>Owenia</taxon>
    </lineage>
</organism>
<proteinExistence type="predicted"/>
<sequence>MKLEEMMEAAGGCGRFQWIHISILTMATWLIAILRMTLLYYTAIPEHTCSQPQYNWGNFTESERMNLTIPREMRDGRLQYSQCKIHQFNRTELLHGESSMFLNRSDRPEVQCSSWSYDRSYYEATVVTQWDLVCDRRWMVATSQSVYMAGLLHKYIIDRHTFIKGFGRRKLVILTGIACNILTYAVTFSPNYITWLIIRFAIASTEIAFGTISYVLAQELVGKDWRLIVTVCCAMLWCLGYMTITGLAYFLRDWRNLNLAIAAVNTPFVIYAVFAMPSSPRWLHSQDRGEDSIKMIQTIAKTNRRTIPEKAEITETTVAKRANVIDLMRTPKMRKRSCAQLFIWCVTSAVYYGLSFGAGTLIGSPYLNNFLNAAIEVPASIVIWPLATKLGRILPLGVSLILGGAALLSTLAVPEDLGIVVLVLSLVGKCAISIAFILIYILAVEVSPTVVRNIALGSYSMSARVGGVCAPFLMYLNVFHGNLSNIILGALAVLAGLLVFILPETRGKPLPETIDDAENFRRKHPKNDKDKPELDNKTYSQPNGRNNVEDTSRPARQVNGQSNVAFELEIDTDIPHLDGSCASETVKH</sequence>
<dbReference type="InterPro" id="IPR036259">
    <property type="entry name" value="MFS_trans_sf"/>
</dbReference>
<evidence type="ECO:0000313" key="7">
    <source>
        <dbReference type="EMBL" id="CAH1801212.1"/>
    </source>
</evidence>
<evidence type="ECO:0000256" key="1">
    <source>
        <dbReference type="ARBA" id="ARBA00004141"/>
    </source>
</evidence>
<feature type="transmembrane region" description="Helical" evidence="6">
    <location>
        <begin position="419"/>
        <end position="442"/>
    </location>
</feature>
<feature type="transmembrane region" description="Helical" evidence="6">
    <location>
        <begin position="16"/>
        <end position="34"/>
    </location>
</feature>
<dbReference type="Pfam" id="PF00083">
    <property type="entry name" value="Sugar_tr"/>
    <property type="match status" value="1"/>
</dbReference>
<feature type="transmembrane region" description="Helical" evidence="6">
    <location>
        <begin position="228"/>
        <end position="251"/>
    </location>
</feature>
<dbReference type="GO" id="GO:0016020">
    <property type="term" value="C:membrane"/>
    <property type="evidence" value="ECO:0007669"/>
    <property type="project" value="UniProtKB-SubCell"/>
</dbReference>
<feature type="transmembrane region" description="Helical" evidence="6">
    <location>
        <begin position="193"/>
        <end position="216"/>
    </location>
</feature>
<evidence type="ECO:0000256" key="2">
    <source>
        <dbReference type="ARBA" id="ARBA00022692"/>
    </source>
</evidence>
<dbReference type="OrthoDB" id="5141738at2759"/>
<comment type="caution">
    <text evidence="7">The sequence shown here is derived from an EMBL/GenBank/DDBJ whole genome shotgun (WGS) entry which is preliminary data.</text>
</comment>
<keyword evidence="4 6" id="KW-0472">Membrane</keyword>
<dbReference type="Gene3D" id="1.20.1250.20">
    <property type="entry name" value="MFS general substrate transporter like domains"/>
    <property type="match status" value="1"/>
</dbReference>
<dbReference type="CDD" id="cd17317">
    <property type="entry name" value="MFS_SLC22"/>
    <property type="match status" value="1"/>
</dbReference>
<accession>A0A8S4Q342</accession>
<feature type="compositionally biased region" description="Polar residues" evidence="5">
    <location>
        <begin position="537"/>
        <end position="546"/>
    </location>
</feature>
<dbReference type="AlphaFoldDB" id="A0A8S4Q342"/>
<gene>
    <name evidence="7" type="ORF">OFUS_LOCUS25023</name>
</gene>
<feature type="transmembrane region" description="Helical" evidence="6">
    <location>
        <begin position="171"/>
        <end position="187"/>
    </location>
</feature>
<feature type="transmembrane region" description="Helical" evidence="6">
    <location>
        <begin position="454"/>
        <end position="476"/>
    </location>
</feature>
<evidence type="ECO:0000256" key="5">
    <source>
        <dbReference type="SAM" id="MobiDB-lite"/>
    </source>
</evidence>
<feature type="region of interest" description="Disordered" evidence="5">
    <location>
        <begin position="512"/>
        <end position="562"/>
    </location>
</feature>
<evidence type="ECO:0000256" key="4">
    <source>
        <dbReference type="ARBA" id="ARBA00023136"/>
    </source>
</evidence>
<protein>
    <submittedName>
        <fullName evidence="7">Uncharacterized protein</fullName>
    </submittedName>
</protein>
<dbReference type="SUPFAM" id="SSF103473">
    <property type="entry name" value="MFS general substrate transporter"/>
    <property type="match status" value="1"/>
</dbReference>
<dbReference type="InterPro" id="IPR005828">
    <property type="entry name" value="MFS_sugar_transport-like"/>
</dbReference>